<dbReference type="Pfam" id="PF22507">
    <property type="entry name" value="DUF6994"/>
    <property type="match status" value="1"/>
</dbReference>
<sequence>MRDYYEAMGTESNADWHHNGGTIGGRLVFPRNRIDGRQTLNQRRGTHARIRDRFDLTLEAIRRHYSDDESPLSETLSAYKSFFALFENFEGYVRFFLLEDLIDDAGNVRFYIPFDGYARSPLPSSLEQYREFRRRQLDFVAARNVRILHAIGH</sequence>
<accession>A0ABP8PK22</accession>
<comment type="caution">
    <text evidence="1">The sequence shown here is derived from an EMBL/GenBank/DDBJ whole genome shotgun (WGS) entry which is preliminary data.</text>
</comment>
<evidence type="ECO:0000313" key="2">
    <source>
        <dbReference type="Proteomes" id="UP001500731"/>
    </source>
</evidence>
<dbReference type="InterPro" id="IPR054263">
    <property type="entry name" value="DUF6994"/>
</dbReference>
<evidence type="ECO:0000313" key="1">
    <source>
        <dbReference type="EMBL" id="GAA4487302.1"/>
    </source>
</evidence>
<reference evidence="2" key="1">
    <citation type="journal article" date="2019" name="Int. J. Syst. Evol. Microbiol.">
        <title>The Global Catalogue of Microorganisms (GCM) 10K type strain sequencing project: providing services to taxonomists for standard genome sequencing and annotation.</title>
        <authorList>
            <consortium name="The Broad Institute Genomics Platform"/>
            <consortium name="The Broad Institute Genome Sequencing Center for Infectious Disease"/>
            <person name="Wu L."/>
            <person name="Ma J."/>
        </authorList>
    </citation>
    <scope>NUCLEOTIDE SEQUENCE [LARGE SCALE GENOMIC DNA]</scope>
    <source>
        <strain evidence="2">JCM 17839</strain>
    </source>
</reference>
<gene>
    <name evidence="1" type="ORF">GCM10023171_24810</name>
</gene>
<dbReference type="EMBL" id="BAABGP010000017">
    <property type="protein sequence ID" value="GAA4487302.1"/>
    <property type="molecule type" value="Genomic_DNA"/>
</dbReference>
<organism evidence="1 2">
    <name type="scientific">Microbacterium panaciterrae</name>
    <dbReference type="NCBI Taxonomy" id="985759"/>
    <lineage>
        <taxon>Bacteria</taxon>
        <taxon>Bacillati</taxon>
        <taxon>Actinomycetota</taxon>
        <taxon>Actinomycetes</taxon>
        <taxon>Micrococcales</taxon>
        <taxon>Microbacteriaceae</taxon>
        <taxon>Microbacterium</taxon>
    </lineage>
</organism>
<keyword evidence="2" id="KW-1185">Reference proteome</keyword>
<dbReference type="Proteomes" id="UP001500731">
    <property type="component" value="Unassembled WGS sequence"/>
</dbReference>
<protein>
    <submittedName>
        <fullName evidence="1">Uncharacterized protein</fullName>
    </submittedName>
</protein>
<proteinExistence type="predicted"/>
<name>A0ABP8PK22_9MICO</name>